<sequence length="73" mass="8502">MKGNYIAFPSVNYVMRAEDILKKKNLWYKVVPTPRSIDLSCGISIMYDKKDEEIIRKLLEENGVLVKGFYSIE</sequence>
<accession>A0A0F5PLG4</accession>
<dbReference type="EMBL" id="ABXP02000102">
    <property type="protein sequence ID" value="KKC29236.1"/>
    <property type="molecule type" value="Genomic_DNA"/>
</dbReference>
<dbReference type="Proteomes" id="UP000010146">
    <property type="component" value="Unassembled WGS sequence"/>
</dbReference>
<name>A0A0F5PLG4_9THEO</name>
<evidence type="ECO:0000313" key="3">
    <source>
        <dbReference type="Proteomes" id="UP000010146"/>
    </source>
</evidence>
<reference evidence="2 3" key="1">
    <citation type="submission" date="2008-07" db="EMBL/GenBank/DDBJ databases">
        <authorList>
            <person name="Gonzalez J."/>
            <person name="Sokolova T."/>
            <person name="Ferriera S."/>
            <person name="Johnson J."/>
            <person name="Kravitz S."/>
            <person name="Beeson K."/>
            <person name="Sutton G."/>
            <person name="Rogers Y.-H."/>
            <person name="Friedman R."/>
            <person name="Frazier M."/>
            <person name="Venter J.C."/>
        </authorList>
    </citation>
    <scope>NUCLEOTIDE SEQUENCE [LARGE SCALE GENOMIC DNA]</scope>
    <source>
        <strain evidence="2 3">DSM 12653</strain>
    </source>
</reference>
<reference evidence="2 3" key="2">
    <citation type="journal article" date="2015" name="BMC Genomics">
        <title>Analysis of three genomes within the thermophilic bacterial species Caldanaerobacter subterraneus with a focus on carbon monoxide dehydrogenase evolution and hydrolase diversity.</title>
        <authorList>
            <person name="Sant'Anna F.H."/>
            <person name="Lebedinsky A.V."/>
            <person name="Sokolova T.G."/>
            <person name="Robb F.T."/>
            <person name="Gonzalez J.M."/>
        </authorList>
    </citation>
    <scope>NUCLEOTIDE SEQUENCE [LARGE SCALE GENOMIC DNA]</scope>
    <source>
        <strain evidence="2 3">DSM 12653</strain>
    </source>
</reference>
<dbReference type="Pfam" id="PF11823">
    <property type="entry name" value="Se_S_carrier"/>
    <property type="match status" value="1"/>
</dbReference>
<reference evidence="3" key="3">
    <citation type="submission" date="2015-02" db="EMBL/GenBank/DDBJ databases">
        <title>Genome analysis of three genomes within the thermophilic hydrogenogenic bacterial species Caldanaerobacter subterraneus.</title>
        <authorList>
            <person name="Sant'Anna F.H."/>
            <person name="Lebedinsky A."/>
            <person name="Sokolova T."/>
            <person name="Robb F.T."/>
            <person name="Gonzalez J.M."/>
        </authorList>
    </citation>
    <scope>NUCLEOTIDE SEQUENCE [LARGE SCALE GENOMIC DNA]</scope>
    <source>
        <strain evidence="3">DSM 12653</strain>
    </source>
</reference>
<protein>
    <recommendedName>
        <fullName evidence="1">Putative Se/S carrier protein-like domain-containing protein</fullName>
    </recommendedName>
</protein>
<dbReference type="InterPro" id="IPR021778">
    <property type="entry name" value="Se/S_carrier-like"/>
</dbReference>
<evidence type="ECO:0000259" key="1">
    <source>
        <dbReference type="Pfam" id="PF11823"/>
    </source>
</evidence>
<organism evidence="2 3">
    <name type="scientific">Caldanaerobacter subterraneus subsp. pacificus DSM 12653</name>
    <dbReference type="NCBI Taxonomy" id="391606"/>
    <lineage>
        <taxon>Bacteria</taxon>
        <taxon>Bacillati</taxon>
        <taxon>Bacillota</taxon>
        <taxon>Clostridia</taxon>
        <taxon>Thermoanaerobacterales</taxon>
        <taxon>Thermoanaerobacteraceae</taxon>
        <taxon>Caldanaerobacter</taxon>
    </lineage>
</organism>
<dbReference type="RefSeq" id="WP_011026038.1">
    <property type="nucleotide sequence ID" value="NZ_ABXP02000102.1"/>
</dbReference>
<gene>
    <name evidence="2" type="ORF">CDSM653_01734</name>
</gene>
<feature type="domain" description="Putative Se/S carrier protein-like" evidence="1">
    <location>
        <begin position="5"/>
        <end position="71"/>
    </location>
</feature>
<proteinExistence type="predicted"/>
<comment type="caution">
    <text evidence="2">The sequence shown here is derived from an EMBL/GenBank/DDBJ whole genome shotgun (WGS) entry which is preliminary data.</text>
</comment>
<dbReference type="AlphaFoldDB" id="A0A0F5PLG4"/>
<evidence type="ECO:0000313" key="2">
    <source>
        <dbReference type="EMBL" id="KKC29236.1"/>
    </source>
</evidence>